<reference evidence="3 4" key="1">
    <citation type="journal article" date="2017" name="Genome Announc.">
        <title>Genome sequence of the saprophytic ascomycete Epicoccum nigrum ICMP 19927 strain isolated from New Zealand.</title>
        <authorList>
            <person name="Fokin M."/>
            <person name="Fleetwood D."/>
            <person name="Weir B.S."/>
            <person name="Villas-Boas S.G."/>
        </authorList>
    </citation>
    <scope>NUCLEOTIDE SEQUENCE [LARGE SCALE GENOMIC DNA]</scope>
    <source>
        <strain evidence="3 4">ICMP 19927</strain>
    </source>
</reference>
<gene>
    <name evidence="3" type="ORF">B5807_03400</name>
</gene>
<feature type="domain" description="Protein kinase" evidence="2">
    <location>
        <begin position="1"/>
        <end position="143"/>
    </location>
</feature>
<dbReference type="EMBL" id="KZ107840">
    <property type="protein sequence ID" value="OSS51827.1"/>
    <property type="molecule type" value="Genomic_DNA"/>
</dbReference>
<dbReference type="InterPro" id="IPR000719">
    <property type="entry name" value="Prot_kinase_dom"/>
</dbReference>
<name>A0A1Y2M8L8_EPING</name>
<evidence type="ECO:0000256" key="1">
    <source>
        <dbReference type="SAM" id="MobiDB-lite"/>
    </source>
</evidence>
<evidence type="ECO:0000313" key="4">
    <source>
        <dbReference type="Proteomes" id="UP000193240"/>
    </source>
</evidence>
<dbReference type="PROSITE" id="PS50011">
    <property type="entry name" value="PROTEIN_KINASE_DOM"/>
    <property type="match status" value="1"/>
</dbReference>
<evidence type="ECO:0000313" key="3">
    <source>
        <dbReference type="EMBL" id="OSS51827.1"/>
    </source>
</evidence>
<dbReference type="AlphaFoldDB" id="A0A1Y2M8L8"/>
<dbReference type="GO" id="GO:0005524">
    <property type="term" value="F:ATP binding"/>
    <property type="evidence" value="ECO:0007669"/>
    <property type="project" value="InterPro"/>
</dbReference>
<feature type="region of interest" description="Disordered" evidence="1">
    <location>
        <begin position="119"/>
        <end position="143"/>
    </location>
</feature>
<organism evidence="3 4">
    <name type="scientific">Epicoccum nigrum</name>
    <name type="common">Soil fungus</name>
    <name type="synonym">Epicoccum purpurascens</name>
    <dbReference type="NCBI Taxonomy" id="105696"/>
    <lineage>
        <taxon>Eukaryota</taxon>
        <taxon>Fungi</taxon>
        <taxon>Dikarya</taxon>
        <taxon>Ascomycota</taxon>
        <taxon>Pezizomycotina</taxon>
        <taxon>Dothideomycetes</taxon>
        <taxon>Pleosporomycetidae</taxon>
        <taxon>Pleosporales</taxon>
        <taxon>Pleosporineae</taxon>
        <taxon>Didymellaceae</taxon>
        <taxon>Epicoccum</taxon>
    </lineage>
</organism>
<accession>A0A1Y2M8L8</accession>
<proteinExistence type="predicted"/>
<protein>
    <recommendedName>
        <fullName evidence="2">Protein kinase domain-containing protein</fullName>
    </recommendedName>
</protein>
<dbReference type="InParanoid" id="A0A1Y2M8L8"/>
<keyword evidence="4" id="KW-1185">Reference proteome</keyword>
<dbReference type="GO" id="GO:0004672">
    <property type="term" value="F:protein kinase activity"/>
    <property type="evidence" value="ECO:0007669"/>
    <property type="project" value="InterPro"/>
</dbReference>
<sequence length="143" mass="16330">MHLDMQPPNVLLDLQAKKRKSLDDEVTDAVIAGPSKRQKSGEEREVVPQLADFGFSFFDLDFGHNPELDENPYDHILPLNFEHNHDLHRGTRLNELTNVWGIGRIAWNLIVNRFEKHGPVHEDDAVDPDTDGPLPISKRHEAN</sequence>
<evidence type="ECO:0000259" key="2">
    <source>
        <dbReference type="PROSITE" id="PS50011"/>
    </source>
</evidence>
<dbReference type="STRING" id="105696.A0A1Y2M8L8"/>
<dbReference type="Proteomes" id="UP000193240">
    <property type="component" value="Unassembled WGS sequence"/>
</dbReference>